<comment type="caution">
    <text evidence="1">The sequence shown here is derived from an EMBL/GenBank/DDBJ whole genome shotgun (WGS) entry which is preliminary data.</text>
</comment>
<proteinExistence type="predicted"/>
<reference evidence="1 2" key="1">
    <citation type="journal article" date="2021" name="Nat. Plants">
        <title>The Taxus genome provides insights into paclitaxel biosynthesis.</title>
        <authorList>
            <person name="Xiong X."/>
            <person name="Gou J."/>
            <person name="Liao Q."/>
            <person name="Li Y."/>
            <person name="Zhou Q."/>
            <person name="Bi G."/>
            <person name="Li C."/>
            <person name="Du R."/>
            <person name="Wang X."/>
            <person name="Sun T."/>
            <person name="Guo L."/>
            <person name="Liang H."/>
            <person name="Lu P."/>
            <person name="Wu Y."/>
            <person name="Zhang Z."/>
            <person name="Ro D.K."/>
            <person name="Shang Y."/>
            <person name="Huang S."/>
            <person name="Yan J."/>
        </authorList>
    </citation>
    <scope>NUCLEOTIDE SEQUENCE [LARGE SCALE GENOMIC DNA]</scope>
    <source>
        <strain evidence="1">Ta-2019</strain>
    </source>
</reference>
<organism evidence="1 2">
    <name type="scientific">Taxus chinensis</name>
    <name type="common">Chinese yew</name>
    <name type="synonym">Taxus wallichiana var. chinensis</name>
    <dbReference type="NCBI Taxonomy" id="29808"/>
    <lineage>
        <taxon>Eukaryota</taxon>
        <taxon>Viridiplantae</taxon>
        <taxon>Streptophyta</taxon>
        <taxon>Embryophyta</taxon>
        <taxon>Tracheophyta</taxon>
        <taxon>Spermatophyta</taxon>
        <taxon>Pinopsida</taxon>
        <taxon>Pinidae</taxon>
        <taxon>Conifers II</taxon>
        <taxon>Cupressales</taxon>
        <taxon>Taxaceae</taxon>
        <taxon>Taxus</taxon>
    </lineage>
</organism>
<dbReference type="Proteomes" id="UP000824469">
    <property type="component" value="Unassembled WGS sequence"/>
</dbReference>
<gene>
    <name evidence="1" type="ORF">KI387_011622</name>
</gene>
<sequence length="101" mass="11436">MNPAPSRLSVEVEPKKMKKSFNVVVERAAQRRSSHKNEAFTHRKPLVENTPKEVSNFGLYRNGPDNLKALFPTKTGGMQAPTRIELIERELLLSKKLIAHS</sequence>
<evidence type="ECO:0000313" key="1">
    <source>
        <dbReference type="EMBL" id="KAH9300039.1"/>
    </source>
</evidence>
<dbReference type="AlphaFoldDB" id="A0AA38FBJ3"/>
<feature type="non-terminal residue" evidence="1">
    <location>
        <position position="101"/>
    </location>
</feature>
<keyword evidence="2" id="KW-1185">Reference proteome</keyword>
<protein>
    <submittedName>
        <fullName evidence="1">Uncharacterized protein</fullName>
    </submittedName>
</protein>
<accession>A0AA38FBJ3</accession>
<name>A0AA38FBJ3_TAXCH</name>
<dbReference type="EMBL" id="JAHRHJ020000009">
    <property type="protein sequence ID" value="KAH9300039.1"/>
    <property type="molecule type" value="Genomic_DNA"/>
</dbReference>
<evidence type="ECO:0000313" key="2">
    <source>
        <dbReference type="Proteomes" id="UP000824469"/>
    </source>
</evidence>